<dbReference type="GeneID" id="11472802"/>
<feature type="active site" description="Proton donor" evidence="6">
    <location>
        <position position="288"/>
    </location>
</feature>
<dbReference type="PANTHER" id="PTHR43475:SF1">
    <property type="entry name" value="METHYLTHIORIBOSE-1-PHOSPHATE ISOMERASE"/>
    <property type="match status" value="1"/>
</dbReference>
<accession>G8JTX2</accession>
<comment type="function">
    <text evidence="6">Catalyzes the interconversion of methylthioribose-1-phosphate (MTR-1-P) into methylthioribulose-1-phosphate (MTRu-1-P).</text>
</comment>
<keyword evidence="2 6" id="KW-0028">Amino-acid biosynthesis</keyword>
<dbReference type="OrthoDB" id="2461at2759"/>
<dbReference type="InterPro" id="IPR037171">
    <property type="entry name" value="NagB/RpiA_transferase-like"/>
</dbReference>
<dbReference type="KEGG" id="erc:Ecym_4427"/>
<keyword evidence="5 6" id="KW-0539">Nucleus</keyword>
<name>G8JTX2_ERECY</name>
<evidence type="ECO:0000256" key="6">
    <source>
        <dbReference type="HAMAP-Rule" id="MF_03119"/>
    </source>
</evidence>
<dbReference type="AlphaFoldDB" id="G8JTX2"/>
<dbReference type="eggNOG" id="KOG1468">
    <property type="taxonomic scope" value="Eukaryota"/>
</dbReference>
<evidence type="ECO:0000256" key="1">
    <source>
        <dbReference type="ARBA" id="ARBA00022490"/>
    </source>
</evidence>
<comment type="pathway">
    <text evidence="6">Amino-acid biosynthesis; L-methionine biosynthesis via salvage pathway; L-methionine from S-methyl-5-thio-alpha-D-ribose 1-phosphate: step 1/6.</text>
</comment>
<feature type="site" description="Transition state stabilizer" evidence="6">
    <location>
        <position position="184"/>
    </location>
</feature>
<dbReference type="OMA" id="CETRPLN"/>
<dbReference type="SUPFAM" id="SSF100950">
    <property type="entry name" value="NagB/RpiA/CoA transferase-like"/>
    <property type="match status" value="1"/>
</dbReference>
<dbReference type="FunFam" id="1.20.120.420:FF:000006">
    <property type="entry name" value="Methylthioribose-1-phosphate isomerase"/>
    <property type="match status" value="1"/>
</dbReference>
<gene>
    <name evidence="6" type="primary">MRI1</name>
    <name evidence="7" type="ordered locus">Ecym_4427</name>
</gene>
<proteinExistence type="inferred from homology"/>
<dbReference type="Proteomes" id="UP000006790">
    <property type="component" value="Chromosome 4"/>
</dbReference>
<dbReference type="NCBIfam" id="TIGR00524">
    <property type="entry name" value="eIF-2B_rel"/>
    <property type="match status" value="1"/>
</dbReference>
<dbReference type="InterPro" id="IPR027363">
    <property type="entry name" value="M1Pi_N"/>
</dbReference>
<dbReference type="GO" id="GO:0046523">
    <property type="term" value="F:S-methyl-5-thioribose-1-phosphate isomerase activity"/>
    <property type="evidence" value="ECO:0007669"/>
    <property type="project" value="UniProtKB-UniRule"/>
</dbReference>
<dbReference type="EMBL" id="CP002500">
    <property type="protein sequence ID" value="AET39475.1"/>
    <property type="molecule type" value="Genomic_DNA"/>
</dbReference>
<evidence type="ECO:0000256" key="4">
    <source>
        <dbReference type="ARBA" id="ARBA00023235"/>
    </source>
</evidence>
<dbReference type="InterPro" id="IPR000649">
    <property type="entry name" value="IF-2B-related"/>
</dbReference>
<protein>
    <recommendedName>
        <fullName evidence="6">Methylthioribose-1-phosphate isomerase</fullName>
        <shortName evidence="6">M1Pi</shortName>
        <shortName evidence="6">MTR-1-P isomerase</shortName>
        <ecNumber evidence="6">5.3.1.23</ecNumber>
    </recommendedName>
    <alternativeName>
        <fullName evidence="6">S-methyl-5-thioribose-1-phosphate isomerase</fullName>
    </alternativeName>
    <alternativeName>
        <fullName evidence="6">Translation initiation factor eIF-2B subunit alpha/beta/delta-like protein</fullName>
    </alternativeName>
</protein>
<keyword evidence="4 6" id="KW-0413">Isomerase</keyword>
<dbReference type="GO" id="GO:0005634">
    <property type="term" value="C:nucleus"/>
    <property type="evidence" value="ECO:0007669"/>
    <property type="project" value="UniProtKB-SubCell"/>
</dbReference>
<dbReference type="HAMAP" id="MF_01678">
    <property type="entry name" value="Salvage_MtnA"/>
    <property type="match status" value="1"/>
</dbReference>
<dbReference type="GO" id="GO:0019509">
    <property type="term" value="P:L-methionine salvage from methylthioadenosine"/>
    <property type="evidence" value="ECO:0007669"/>
    <property type="project" value="UniProtKB-UniRule"/>
</dbReference>
<dbReference type="Gene3D" id="3.40.50.10470">
    <property type="entry name" value="Translation initiation factor eif-2b, domain 2"/>
    <property type="match status" value="1"/>
</dbReference>
<sequence>MSLEAIKFDRADKNVVSVKVLDQLLLPYITKYVAIYTIDDGFAVIKSMQVRGAPAIAIVGVLSVLMECQLLKNEAFVRSQCFYDMSSFSGFTKTLMCRLEFLLSSRPTAVNLSNSIMDMRRIVDDPNCGSFVEFFDRLYDYACKLIDDDLRNNKIMGDHGARYLLESLAQEEGFEQDFAVLTICNTGSLATSGYGTALGVIRSLWQDSQYKVSSGGKEAKKQKTSANSGAKLVHVYPLETRPYNQGSRLTAYELKHDGIPSTLITDSSIAYRISTCEVPIKAAFVGADRIVRNGDTANKIGTFQLALVCKHFGIKFFVVAPKSTVDNVTETGADIFIEERNPDEFRIVTGTALDPTSAAPTPVLNSSGEPTIGKVGITPPDMDVWNPSFDVTPHKYIDGIITEQGVFTKDKNGNFDLTELF</sequence>
<evidence type="ECO:0000256" key="3">
    <source>
        <dbReference type="ARBA" id="ARBA00023167"/>
    </source>
</evidence>
<dbReference type="InterPro" id="IPR042529">
    <property type="entry name" value="IF_2B-like_C"/>
</dbReference>
<evidence type="ECO:0000313" key="7">
    <source>
        <dbReference type="EMBL" id="AET39475.1"/>
    </source>
</evidence>
<comment type="subcellular location">
    <subcellularLocation>
        <location evidence="6">Cytoplasm</location>
    </subcellularLocation>
    <subcellularLocation>
        <location evidence="6">Nucleus</location>
    </subcellularLocation>
</comment>
<comment type="similarity">
    <text evidence="6">Belongs to the eIF-2B alpha/beta/delta subunits family. MtnA subfamily.</text>
</comment>
<dbReference type="Gene3D" id="1.20.120.420">
    <property type="entry name" value="translation initiation factor eif-2b, domain 1"/>
    <property type="match status" value="1"/>
</dbReference>
<organism evidence="7 8">
    <name type="scientific">Eremothecium cymbalariae (strain CBS 270.75 / DBVPG 7215 / KCTC 17166 / NRRL Y-17582)</name>
    <name type="common">Yeast</name>
    <dbReference type="NCBI Taxonomy" id="931890"/>
    <lineage>
        <taxon>Eukaryota</taxon>
        <taxon>Fungi</taxon>
        <taxon>Dikarya</taxon>
        <taxon>Ascomycota</taxon>
        <taxon>Saccharomycotina</taxon>
        <taxon>Saccharomycetes</taxon>
        <taxon>Saccharomycetales</taxon>
        <taxon>Saccharomycetaceae</taxon>
        <taxon>Eremothecium</taxon>
    </lineage>
</organism>
<evidence type="ECO:0000256" key="2">
    <source>
        <dbReference type="ARBA" id="ARBA00022605"/>
    </source>
</evidence>
<keyword evidence="8" id="KW-1185">Reference proteome</keyword>
<dbReference type="InParanoid" id="G8JTX2"/>
<dbReference type="GO" id="GO:0005737">
    <property type="term" value="C:cytoplasm"/>
    <property type="evidence" value="ECO:0007669"/>
    <property type="project" value="UniProtKB-SubCell"/>
</dbReference>
<dbReference type="Pfam" id="PF01008">
    <property type="entry name" value="IF-2B"/>
    <property type="match status" value="1"/>
</dbReference>
<comment type="catalytic activity">
    <reaction evidence="6">
        <text>5-(methylsulfanyl)-alpha-D-ribose 1-phosphate = 5-(methylsulfanyl)-D-ribulose 1-phosphate</text>
        <dbReference type="Rhea" id="RHEA:19989"/>
        <dbReference type="ChEBI" id="CHEBI:58533"/>
        <dbReference type="ChEBI" id="CHEBI:58548"/>
        <dbReference type="EC" id="5.3.1.23"/>
    </reaction>
</comment>
<dbReference type="HOGENOM" id="CLU_016218_1_3_1"/>
<dbReference type="EC" id="5.3.1.23" evidence="6"/>
<dbReference type="RefSeq" id="XP_003646292.1">
    <property type="nucleotide sequence ID" value="XM_003646244.1"/>
</dbReference>
<keyword evidence="3 6" id="KW-0486">Methionine biosynthesis</keyword>
<dbReference type="FunCoup" id="G8JTX2">
    <property type="interactions" value="699"/>
</dbReference>
<evidence type="ECO:0000313" key="8">
    <source>
        <dbReference type="Proteomes" id="UP000006790"/>
    </source>
</evidence>
<dbReference type="STRING" id="931890.G8JTX2"/>
<keyword evidence="1 6" id="KW-0963">Cytoplasm</keyword>
<dbReference type="InterPro" id="IPR005251">
    <property type="entry name" value="IF-M1Pi"/>
</dbReference>
<dbReference type="InterPro" id="IPR011559">
    <property type="entry name" value="Initiation_fac_2B_a/b/d"/>
</dbReference>
<dbReference type="UniPathway" id="UPA00904">
    <property type="reaction ID" value="UER00874"/>
</dbReference>
<reference evidence="8" key="1">
    <citation type="journal article" date="2012" name="G3 (Bethesda)">
        <title>Pichia sorbitophila, an interspecies yeast hybrid reveals early steps of genome resolution following polyploidization.</title>
        <authorList>
            <person name="Leh Louis V."/>
            <person name="Despons L."/>
            <person name="Friedrich A."/>
            <person name="Martin T."/>
            <person name="Durrens P."/>
            <person name="Casaregola S."/>
            <person name="Neuveglise C."/>
            <person name="Fairhead C."/>
            <person name="Marck C."/>
            <person name="Cruz J.A."/>
            <person name="Straub M.L."/>
            <person name="Kugler V."/>
            <person name="Sacerdot C."/>
            <person name="Uzunov Z."/>
            <person name="Thierry A."/>
            <person name="Weiss S."/>
            <person name="Bleykasten C."/>
            <person name="De Montigny J."/>
            <person name="Jacques N."/>
            <person name="Jung P."/>
            <person name="Lemaire M."/>
            <person name="Mallet S."/>
            <person name="Morel G."/>
            <person name="Richard G.F."/>
            <person name="Sarkar A."/>
            <person name="Savel G."/>
            <person name="Schacherer J."/>
            <person name="Seret M.L."/>
            <person name="Talla E."/>
            <person name="Samson G."/>
            <person name="Jubin C."/>
            <person name="Poulain J."/>
            <person name="Vacherie B."/>
            <person name="Barbe V."/>
            <person name="Pelletier E."/>
            <person name="Sherman D.J."/>
            <person name="Westhof E."/>
            <person name="Weissenbach J."/>
            <person name="Baret P.V."/>
            <person name="Wincker P."/>
            <person name="Gaillardin C."/>
            <person name="Dujon B."/>
            <person name="Souciet J.L."/>
        </authorList>
    </citation>
    <scope>NUCLEOTIDE SEQUENCE [LARGE SCALE GENOMIC DNA]</scope>
    <source>
        <strain evidence="8">CBS 270.75 / DBVPG 7215 / KCTC 17166 / NRRL Y-17582</strain>
    </source>
</reference>
<dbReference type="PANTHER" id="PTHR43475">
    <property type="entry name" value="METHYLTHIORIBOSE-1-PHOSPHATE ISOMERASE"/>
    <property type="match status" value="1"/>
</dbReference>
<evidence type="ECO:0000256" key="5">
    <source>
        <dbReference type="ARBA" id="ARBA00023242"/>
    </source>
</evidence>